<dbReference type="RefSeq" id="WP_289831230.1">
    <property type="nucleotide sequence ID" value="NZ_JAUEDK010000036.1"/>
</dbReference>
<feature type="domain" description="CN hydrolase" evidence="3">
    <location>
        <begin position="5"/>
        <end position="250"/>
    </location>
</feature>
<gene>
    <name evidence="4" type="ORF">QU481_17055</name>
</gene>
<dbReference type="PROSITE" id="PS01227">
    <property type="entry name" value="UPF0012"/>
    <property type="match status" value="1"/>
</dbReference>
<dbReference type="Proteomes" id="UP001168540">
    <property type="component" value="Unassembled WGS sequence"/>
</dbReference>
<evidence type="ECO:0000256" key="2">
    <source>
        <dbReference type="ARBA" id="ARBA00022801"/>
    </source>
</evidence>
<comment type="caution">
    <text evidence="4">The sequence shown here is derived from an EMBL/GenBank/DDBJ whole genome shotgun (WGS) entry which is preliminary data.</text>
</comment>
<organism evidence="4 5">
    <name type="scientific">Crenobacter oryzisoli</name>
    <dbReference type="NCBI Taxonomy" id="3056844"/>
    <lineage>
        <taxon>Bacteria</taxon>
        <taxon>Pseudomonadati</taxon>
        <taxon>Pseudomonadota</taxon>
        <taxon>Betaproteobacteria</taxon>
        <taxon>Neisseriales</taxon>
        <taxon>Neisseriaceae</taxon>
        <taxon>Crenobacter</taxon>
    </lineage>
</organism>
<dbReference type="PROSITE" id="PS50263">
    <property type="entry name" value="CN_HYDROLASE"/>
    <property type="match status" value="1"/>
</dbReference>
<evidence type="ECO:0000259" key="3">
    <source>
        <dbReference type="PROSITE" id="PS50263"/>
    </source>
</evidence>
<sequence>MNQRFIAAAVQMVSGTDVTRNLESAARLVREAAEAGAQLVVLPEYFVLMGRHETDKVAVRETPGEGPMQEALARMASDNDVWLVGGTVPLECPEPERVFNSTLVFSPEGEQVGRYDKIHLFGFSGLGETYCESNTIRPGQTPQKISMPLADIGFGICYDLRFPELFRELSPFDLFVLPAAFTATTGEAHWEPLLRARAIESQAYVIASAQGGEHENGRKTHGHSMIIDPWGRILAELPKGEGVILAEIDPALLNSVRTRLPSLAHRVL</sequence>
<dbReference type="Pfam" id="PF00795">
    <property type="entry name" value="CN_hydrolase"/>
    <property type="match status" value="1"/>
</dbReference>
<evidence type="ECO:0000313" key="5">
    <source>
        <dbReference type="Proteomes" id="UP001168540"/>
    </source>
</evidence>
<name>A0ABT7XS05_9NEIS</name>
<evidence type="ECO:0000313" key="4">
    <source>
        <dbReference type="EMBL" id="MDN0076578.1"/>
    </source>
</evidence>
<dbReference type="CDD" id="cd07572">
    <property type="entry name" value="nit"/>
    <property type="match status" value="1"/>
</dbReference>
<dbReference type="InterPro" id="IPR045254">
    <property type="entry name" value="Nit1/2_C-N_Hydrolase"/>
</dbReference>
<proteinExistence type="inferred from homology"/>
<evidence type="ECO:0000256" key="1">
    <source>
        <dbReference type="ARBA" id="ARBA00010613"/>
    </source>
</evidence>
<keyword evidence="5" id="KW-1185">Reference proteome</keyword>
<dbReference type="InterPro" id="IPR003010">
    <property type="entry name" value="C-N_Hydrolase"/>
</dbReference>
<dbReference type="InterPro" id="IPR001110">
    <property type="entry name" value="UPF0012_CS"/>
</dbReference>
<dbReference type="PANTHER" id="PTHR23088">
    <property type="entry name" value="NITRILASE-RELATED"/>
    <property type="match status" value="1"/>
</dbReference>
<reference evidence="4" key="1">
    <citation type="submission" date="2023-06" db="EMBL/GenBank/DDBJ databases">
        <authorList>
            <person name="Zhang S."/>
        </authorList>
    </citation>
    <scope>NUCLEOTIDE SEQUENCE</scope>
    <source>
        <strain evidence="4">SG2303</strain>
    </source>
</reference>
<dbReference type="Gene3D" id="3.60.110.10">
    <property type="entry name" value="Carbon-nitrogen hydrolase"/>
    <property type="match status" value="1"/>
</dbReference>
<dbReference type="SUPFAM" id="SSF56317">
    <property type="entry name" value="Carbon-nitrogen hydrolase"/>
    <property type="match status" value="1"/>
</dbReference>
<dbReference type="EMBL" id="JAUEDK010000036">
    <property type="protein sequence ID" value="MDN0076578.1"/>
    <property type="molecule type" value="Genomic_DNA"/>
</dbReference>
<dbReference type="GO" id="GO:0016787">
    <property type="term" value="F:hydrolase activity"/>
    <property type="evidence" value="ECO:0007669"/>
    <property type="project" value="UniProtKB-KW"/>
</dbReference>
<dbReference type="PANTHER" id="PTHR23088:SF27">
    <property type="entry name" value="DEAMINATED GLUTATHIONE AMIDASE"/>
    <property type="match status" value="1"/>
</dbReference>
<keyword evidence="2 4" id="KW-0378">Hydrolase</keyword>
<comment type="similarity">
    <text evidence="1">Belongs to the carbon-nitrogen hydrolase superfamily. NIT1/NIT2 family.</text>
</comment>
<accession>A0ABT7XS05</accession>
<dbReference type="InterPro" id="IPR036526">
    <property type="entry name" value="C-N_Hydrolase_sf"/>
</dbReference>
<protein>
    <submittedName>
        <fullName evidence="4">Carbon-nitrogen hydrolase family protein</fullName>
    </submittedName>
</protein>